<evidence type="ECO:0000313" key="2">
    <source>
        <dbReference type="EMBL" id="WAR07389.1"/>
    </source>
</evidence>
<name>A0ABY7EE58_MYAAR</name>
<dbReference type="SUPFAM" id="SSF52200">
    <property type="entry name" value="Toll/Interleukin receptor TIR domain"/>
    <property type="match status" value="1"/>
</dbReference>
<dbReference type="Gene3D" id="3.40.50.10140">
    <property type="entry name" value="Toll/interleukin-1 receptor homology (TIR) domain"/>
    <property type="match status" value="1"/>
</dbReference>
<accession>A0ABY7EE58</accession>
<proteinExistence type="predicted"/>
<evidence type="ECO:0000313" key="3">
    <source>
        <dbReference type="Proteomes" id="UP001164746"/>
    </source>
</evidence>
<keyword evidence="3" id="KW-1185">Reference proteome</keyword>
<gene>
    <name evidence="2" type="ORF">MAR_017347</name>
</gene>
<dbReference type="EMBL" id="CP111017">
    <property type="protein sequence ID" value="WAR07389.1"/>
    <property type="molecule type" value="Genomic_DNA"/>
</dbReference>
<evidence type="ECO:0000259" key="1">
    <source>
        <dbReference type="PROSITE" id="PS50104"/>
    </source>
</evidence>
<protein>
    <recommendedName>
        <fullName evidence="1">TIR domain-containing protein</fullName>
    </recommendedName>
</protein>
<reference evidence="2" key="1">
    <citation type="submission" date="2022-11" db="EMBL/GenBank/DDBJ databases">
        <title>Centuries of genome instability and evolution in soft-shell clam transmissible cancer (bioRxiv).</title>
        <authorList>
            <person name="Hart S.F.M."/>
            <person name="Yonemitsu M.A."/>
            <person name="Giersch R.M."/>
            <person name="Beal B.F."/>
            <person name="Arriagada G."/>
            <person name="Davis B.W."/>
            <person name="Ostrander E.A."/>
            <person name="Goff S.P."/>
            <person name="Metzger M.J."/>
        </authorList>
    </citation>
    <scope>NUCLEOTIDE SEQUENCE</scope>
    <source>
        <strain evidence="2">MELC-2E11</strain>
        <tissue evidence="2">Siphon/mantle</tissue>
    </source>
</reference>
<organism evidence="2 3">
    <name type="scientific">Mya arenaria</name>
    <name type="common">Soft-shell clam</name>
    <dbReference type="NCBI Taxonomy" id="6604"/>
    <lineage>
        <taxon>Eukaryota</taxon>
        <taxon>Metazoa</taxon>
        <taxon>Spiralia</taxon>
        <taxon>Lophotrochozoa</taxon>
        <taxon>Mollusca</taxon>
        <taxon>Bivalvia</taxon>
        <taxon>Autobranchia</taxon>
        <taxon>Heteroconchia</taxon>
        <taxon>Euheterodonta</taxon>
        <taxon>Imparidentia</taxon>
        <taxon>Neoheterodontei</taxon>
        <taxon>Myida</taxon>
        <taxon>Myoidea</taxon>
        <taxon>Myidae</taxon>
        <taxon>Mya</taxon>
    </lineage>
</organism>
<dbReference type="Proteomes" id="UP001164746">
    <property type="component" value="Chromosome 6"/>
</dbReference>
<dbReference type="InterPro" id="IPR000157">
    <property type="entry name" value="TIR_dom"/>
</dbReference>
<dbReference type="PROSITE" id="PS50104">
    <property type="entry name" value="TIR"/>
    <property type="match status" value="1"/>
</dbReference>
<dbReference type="InterPro" id="IPR035897">
    <property type="entry name" value="Toll_tir_struct_dom_sf"/>
</dbReference>
<sequence length="163" mass="18286">MLLSSLFIFGIMATKTCVSTSHECHVSVPDSVLRCNNVIPRDPAGVTTVEICFELQADNDRFAVFLGHNSEDYNFVHENVDTPQNLHFQTIVGTDRRLVCTGDTNFRLGMDIHGEAVRLIQQSYVVVLIVTDSFCTSRFCQTELKFALNENKLVVVMLNGRVN</sequence>
<feature type="domain" description="TIR" evidence="1">
    <location>
        <begin position="60"/>
        <end position="163"/>
    </location>
</feature>